<reference evidence="5" key="1">
    <citation type="submission" date="2018-09" db="EMBL/GenBank/DDBJ databases">
        <authorList>
            <person name="Zhu H."/>
        </authorList>
    </citation>
    <scope>NUCLEOTIDE SEQUENCE [LARGE SCALE GENOMIC DNA]</scope>
    <source>
        <strain evidence="5">K1R23-30</strain>
    </source>
</reference>
<dbReference type="Proteomes" id="UP000265955">
    <property type="component" value="Unassembled WGS sequence"/>
</dbReference>
<dbReference type="GO" id="GO:0005829">
    <property type="term" value="C:cytosol"/>
    <property type="evidence" value="ECO:0007669"/>
    <property type="project" value="TreeGrafter"/>
</dbReference>
<dbReference type="InterPro" id="IPR047618">
    <property type="entry name" value="QOR-like"/>
</dbReference>
<dbReference type="PROSITE" id="PS01162">
    <property type="entry name" value="QOR_ZETA_CRYSTAL"/>
    <property type="match status" value="1"/>
</dbReference>
<evidence type="ECO:0000259" key="3">
    <source>
        <dbReference type="SMART" id="SM00829"/>
    </source>
</evidence>
<dbReference type="SMART" id="SM00829">
    <property type="entry name" value="PKS_ER"/>
    <property type="match status" value="1"/>
</dbReference>
<proteinExistence type="predicted"/>
<dbReference type="Pfam" id="PF00107">
    <property type="entry name" value="ADH_zinc_N"/>
    <property type="match status" value="1"/>
</dbReference>
<dbReference type="InterPro" id="IPR002364">
    <property type="entry name" value="Quin_OxRdtase/zeta-crystal_CS"/>
</dbReference>
<dbReference type="GO" id="GO:0003960">
    <property type="term" value="F:quinone reductase (NADPH) activity"/>
    <property type="evidence" value="ECO:0007669"/>
    <property type="project" value="InterPro"/>
</dbReference>
<dbReference type="SUPFAM" id="SSF51735">
    <property type="entry name" value="NAD(P)-binding Rossmann-fold domains"/>
    <property type="match status" value="1"/>
</dbReference>
<name>A0A3A3FGW7_9BURK</name>
<keyword evidence="1" id="KW-0521">NADP</keyword>
<dbReference type="Pfam" id="PF08240">
    <property type="entry name" value="ADH_N"/>
    <property type="match status" value="1"/>
</dbReference>
<keyword evidence="2" id="KW-0560">Oxidoreductase</keyword>
<dbReference type="InterPro" id="IPR020843">
    <property type="entry name" value="ER"/>
</dbReference>
<dbReference type="RefSeq" id="WP_119772272.1">
    <property type="nucleotide sequence ID" value="NZ_QYUO01000003.1"/>
</dbReference>
<dbReference type="GO" id="GO:0070402">
    <property type="term" value="F:NADPH binding"/>
    <property type="evidence" value="ECO:0007669"/>
    <property type="project" value="TreeGrafter"/>
</dbReference>
<dbReference type="InterPro" id="IPR013149">
    <property type="entry name" value="ADH-like_C"/>
</dbReference>
<dbReference type="GO" id="GO:0035925">
    <property type="term" value="F:mRNA 3'-UTR AU-rich region binding"/>
    <property type="evidence" value="ECO:0007669"/>
    <property type="project" value="TreeGrafter"/>
</dbReference>
<evidence type="ECO:0000256" key="1">
    <source>
        <dbReference type="ARBA" id="ARBA00022857"/>
    </source>
</evidence>
<dbReference type="AlphaFoldDB" id="A0A3A3FGW7"/>
<dbReference type="GO" id="GO:0008270">
    <property type="term" value="F:zinc ion binding"/>
    <property type="evidence" value="ECO:0007669"/>
    <property type="project" value="InterPro"/>
</dbReference>
<accession>A0A3A3FGW7</accession>
<dbReference type="InterPro" id="IPR013154">
    <property type="entry name" value="ADH-like_N"/>
</dbReference>
<dbReference type="Gene3D" id="3.40.50.720">
    <property type="entry name" value="NAD(P)-binding Rossmann-like Domain"/>
    <property type="match status" value="1"/>
</dbReference>
<feature type="domain" description="Enoyl reductase (ER)" evidence="3">
    <location>
        <begin position="15"/>
        <end position="327"/>
    </location>
</feature>
<dbReference type="EMBL" id="QYUO01000003">
    <property type="protein sequence ID" value="RJF92387.1"/>
    <property type="molecule type" value="Genomic_DNA"/>
</dbReference>
<dbReference type="SUPFAM" id="SSF50129">
    <property type="entry name" value="GroES-like"/>
    <property type="match status" value="1"/>
</dbReference>
<dbReference type="InterPro" id="IPR011032">
    <property type="entry name" value="GroES-like_sf"/>
</dbReference>
<dbReference type="CDD" id="cd05286">
    <property type="entry name" value="QOR2"/>
    <property type="match status" value="1"/>
</dbReference>
<evidence type="ECO:0000256" key="2">
    <source>
        <dbReference type="ARBA" id="ARBA00023002"/>
    </source>
</evidence>
<dbReference type="InterPro" id="IPR036291">
    <property type="entry name" value="NAD(P)-bd_dom_sf"/>
</dbReference>
<dbReference type="PANTHER" id="PTHR48106">
    <property type="entry name" value="QUINONE OXIDOREDUCTASE PIG3-RELATED"/>
    <property type="match status" value="1"/>
</dbReference>
<evidence type="ECO:0000313" key="4">
    <source>
        <dbReference type="EMBL" id="RJF92387.1"/>
    </source>
</evidence>
<dbReference type="OrthoDB" id="9805883at2"/>
<gene>
    <name evidence="4" type="ORF">D3871_27600</name>
</gene>
<sequence>MNTSQAYAMRIHAYGDVEQMRYEAIAVPPPGRGEVQLRQHAAGINYLDTYHRRGVFPLPALPGALGVEGAGVVIAVGEGVTRFRKGDRVAYACRPIGSYASLRNLPDQHLLHLHPEVSYEQAAAATLQGLTAHMLLRRVAPLHAGQTVLIHAAAGGLGSLLAQWASRDGAHVIGTVGSEAKAALALQNGCHEVILYNDEPFAEGVKRLTGGAGVDVVFEGLGGAVFHQSLTVLKPFGHLVNLGQVTEGLPTVPLAELGPARSLTVSVPGIFAYVATHPDLQTAADTLFGMIARRELKVHIGGAFALRDAAQAHAALQSRATTGSLILLPEQLS</sequence>
<protein>
    <submittedName>
        <fullName evidence="4">Quinone oxidoreductase</fullName>
    </submittedName>
</protein>
<dbReference type="Gene3D" id="3.90.180.10">
    <property type="entry name" value="Medium-chain alcohol dehydrogenases, catalytic domain"/>
    <property type="match status" value="1"/>
</dbReference>
<dbReference type="PANTHER" id="PTHR48106:SF13">
    <property type="entry name" value="QUINONE OXIDOREDUCTASE-RELATED"/>
    <property type="match status" value="1"/>
</dbReference>
<comment type="caution">
    <text evidence="4">The sequence shown here is derived from an EMBL/GenBank/DDBJ whole genome shotgun (WGS) entry which is preliminary data.</text>
</comment>
<keyword evidence="5" id="KW-1185">Reference proteome</keyword>
<organism evidence="4 5">
    <name type="scientific">Noviherbaspirillum saxi</name>
    <dbReference type="NCBI Taxonomy" id="2320863"/>
    <lineage>
        <taxon>Bacteria</taxon>
        <taxon>Pseudomonadati</taxon>
        <taxon>Pseudomonadota</taxon>
        <taxon>Betaproteobacteria</taxon>
        <taxon>Burkholderiales</taxon>
        <taxon>Oxalobacteraceae</taxon>
        <taxon>Noviherbaspirillum</taxon>
    </lineage>
</organism>
<evidence type="ECO:0000313" key="5">
    <source>
        <dbReference type="Proteomes" id="UP000265955"/>
    </source>
</evidence>